<keyword evidence="1" id="KW-0175">Coiled coil</keyword>
<evidence type="ECO:0000256" key="2">
    <source>
        <dbReference type="SAM" id="MobiDB-lite"/>
    </source>
</evidence>
<reference evidence="3 4" key="1">
    <citation type="submission" date="2015-01" db="EMBL/GenBank/DDBJ databases">
        <title>The Genome Sequence of Exophiala sideris CBS121828.</title>
        <authorList>
            <consortium name="The Broad Institute Genomics Platform"/>
            <person name="Cuomo C."/>
            <person name="de Hoog S."/>
            <person name="Gorbushina A."/>
            <person name="Stielow B."/>
            <person name="Teixiera M."/>
            <person name="Abouelleil A."/>
            <person name="Chapman S.B."/>
            <person name="Priest M."/>
            <person name="Young S.K."/>
            <person name="Wortman J."/>
            <person name="Nusbaum C."/>
            <person name="Birren B."/>
        </authorList>
    </citation>
    <scope>NUCLEOTIDE SEQUENCE [LARGE SCALE GENOMIC DNA]</scope>
    <source>
        <strain evidence="3 4">CBS 121828</strain>
    </source>
</reference>
<dbReference type="HOGENOM" id="CLU_2109041_0_0_1"/>
<proteinExistence type="predicted"/>
<feature type="compositionally biased region" description="Basic and acidic residues" evidence="2">
    <location>
        <begin position="77"/>
        <end position="108"/>
    </location>
</feature>
<evidence type="ECO:0000313" key="3">
    <source>
        <dbReference type="EMBL" id="KIV79877.1"/>
    </source>
</evidence>
<evidence type="ECO:0000256" key="1">
    <source>
        <dbReference type="SAM" id="Coils"/>
    </source>
</evidence>
<organism evidence="3 4">
    <name type="scientific">Exophiala sideris</name>
    <dbReference type="NCBI Taxonomy" id="1016849"/>
    <lineage>
        <taxon>Eukaryota</taxon>
        <taxon>Fungi</taxon>
        <taxon>Dikarya</taxon>
        <taxon>Ascomycota</taxon>
        <taxon>Pezizomycotina</taxon>
        <taxon>Eurotiomycetes</taxon>
        <taxon>Chaetothyriomycetidae</taxon>
        <taxon>Chaetothyriales</taxon>
        <taxon>Herpotrichiellaceae</taxon>
        <taxon>Exophiala</taxon>
    </lineage>
</organism>
<protein>
    <submittedName>
        <fullName evidence="3">Uncharacterized protein</fullName>
    </submittedName>
</protein>
<name>A0A0D1YA60_9EURO</name>
<dbReference type="EMBL" id="KN846953">
    <property type="protein sequence ID" value="KIV79877.1"/>
    <property type="molecule type" value="Genomic_DNA"/>
</dbReference>
<gene>
    <name evidence="3" type="ORF">PV11_07418</name>
</gene>
<sequence>MAGSPRRRVVINNNVLQQHAHTHNDNDLKKAQQNLDAAKTTLSVLQERMVKLEGQMRELKGPMVKAEQDVHRARVARDMCAEKEKEDKKRRERERQREREREREHREPVFLLVRR</sequence>
<evidence type="ECO:0000313" key="4">
    <source>
        <dbReference type="Proteomes" id="UP000053599"/>
    </source>
</evidence>
<accession>A0A0D1YA60</accession>
<feature type="region of interest" description="Disordered" evidence="2">
    <location>
        <begin position="77"/>
        <end position="115"/>
    </location>
</feature>
<dbReference type="Proteomes" id="UP000053599">
    <property type="component" value="Unassembled WGS sequence"/>
</dbReference>
<feature type="coiled-coil region" evidence="1">
    <location>
        <begin position="28"/>
        <end position="55"/>
    </location>
</feature>
<dbReference type="AlphaFoldDB" id="A0A0D1YA60"/>